<keyword evidence="12" id="KW-0966">Cell projection</keyword>
<keyword evidence="11" id="KW-0175">Coiled coil</keyword>
<evidence type="ECO:0000313" key="13">
    <source>
        <dbReference type="Proteomes" id="UP000269883"/>
    </source>
</evidence>
<keyword evidence="12" id="KW-0282">Flagellum</keyword>
<dbReference type="AlphaFoldDB" id="A0A2Z6B295"/>
<proteinExistence type="inferred from homology"/>
<evidence type="ECO:0000256" key="4">
    <source>
        <dbReference type="ARBA" id="ARBA00022448"/>
    </source>
</evidence>
<keyword evidence="9" id="KW-0472">Membrane</keyword>
<dbReference type="GO" id="GO:0015031">
    <property type="term" value="P:protein transport"/>
    <property type="evidence" value="ECO:0007669"/>
    <property type="project" value="UniProtKB-KW"/>
</dbReference>
<protein>
    <recommendedName>
        <fullName evidence="3">Flagellar FliJ protein</fullName>
    </recommendedName>
</protein>
<dbReference type="GO" id="GO:0005886">
    <property type="term" value="C:plasma membrane"/>
    <property type="evidence" value="ECO:0007669"/>
    <property type="project" value="UniProtKB-SubCell"/>
</dbReference>
<evidence type="ECO:0000256" key="11">
    <source>
        <dbReference type="SAM" id="Coils"/>
    </source>
</evidence>
<organism evidence="12 13">
    <name type="scientific">Desulfovibrio ferrophilus</name>
    <dbReference type="NCBI Taxonomy" id="241368"/>
    <lineage>
        <taxon>Bacteria</taxon>
        <taxon>Pseudomonadati</taxon>
        <taxon>Thermodesulfobacteriota</taxon>
        <taxon>Desulfovibrionia</taxon>
        <taxon>Desulfovibrionales</taxon>
        <taxon>Desulfovibrionaceae</taxon>
        <taxon>Desulfovibrio</taxon>
    </lineage>
</organism>
<keyword evidence="5" id="KW-1003">Cell membrane</keyword>
<evidence type="ECO:0000313" key="12">
    <source>
        <dbReference type="EMBL" id="BBD09624.1"/>
    </source>
</evidence>
<dbReference type="InterPro" id="IPR012823">
    <property type="entry name" value="Flagell_FliJ"/>
</dbReference>
<gene>
    <name evidence="12" type="ORF">DFE_2898</name>
</gene>
<reference evidence="12 13" key="1">
    <citation type="journal article" date="2018" name="Sci. Adv.">
        <title>Multi-heme cytochromes provide a pathway for survival in energy-limited environments.</title>
        <authorList>
            <person name="Deng X."/>
            <person name="Dohmae N."/>
            <person name="Nealson K.H."/>
            <person name="Hashimoto K."/>
            <person name="Okamoto A."/>
        </authorList>
    </citation>
    <scope>NUCLEOTIDE SEQUENCE [LARGE SCALE GENOMIC DNA]</scope>
    <source>
        <strain evidence="12 13">IS5</strain>
    </source>
</reference>
<keyword evidence="6" id="KW-0145">Chemotaxis</keyword>
<dbReference type="OrthoDB" id="5471173at2"/>
<evidence type="ECO:0000256" key="9">
    <source>
        <dbReference type="ARBA" id="ARBA00023136"/>
    </source>
</evidence>
<evidence type="ECO:0000256" key="7">
    <source>
        <dbReference type="ARBA" id="ARBA00022795"/>
    </source>
</evidence>
<keyword evidence="8" id="KW-0653">Protein transport</keyword>
<evidence type="ECO:0000256" key="5">
    <source>
        <dbReference type="ARBA" id="ARBA00022475"/>
    </source>
</evidence>
<accession>A0A2Z6B295</accession>
<dbReference type="GO" id="GO:0071973">
    <property type="term" value="P:bacterial-type flagellum-dependent cell motility"/>
    <property type="evidence" value="ECO:0007669"/>
    <property type="project" value="InterPro"/>
</dbReference>
<dbReference type="KEGG" id="dfl:DFE_2898"/>
<evidence type="ECO:0000256" key="6">
    <source>
        <dbReference type="ARBA" id="ARBA00022500"/>
    </source>
</evidence>
<dbReference type="GO" id="GO:0006935">
    <property type="term" value="P:chemotaxis"/>
    <property type="evidence" value="ECO:0007669"/>
    <property type="project" value="UniProtKB-KW"/>
</dbReference>
<dbReference type="Proteomes" id="UP000269883">
    <property type="component" value="Chromosome"/>
</dbReference>
<dbReference type="GO" id="GO:0044781">
    <property type="term" value="P:bacterial-type flagellum organization"/>
    <property type="evidence" value="ECO:0007669"/>
    <property type="project" value="UniProtKB-KW"/>
</dbReference>
<sequence>MARFRFSLERVLEYRCQLEDQAQMDVAKALAAHNAQAEYMDGLRGKLAQLEASLYSTEAVTQNDLWLWRRYHTALREDIAKAEVQLQKLARILTETRQRLVARSRDKKLLERLKANQESEFRKEENIKEQRESDEMATVRFQHGAV</sequence>
<evidence type="ECO:0000256" key="8">
    <source>
        <dbReference type="ARBA" id="ARBA00022927"/>
    </source>
</evidence>
<feature type="coiled-coil region" evidence="11">
    <location>
        <begin position="72"/>
        <end position="130"/>
    </location>
</feature>
<dbReference type="NCBIfam" id="TIGR02473">
    <property type="entry name" value="flagell_FliJ"/>
    <property type="match status" value="1"/>
</dbReference>
<evidence type="ECO:0000256" key="1">
    <source>
        <dbReference type="ARBA" id="ARBA00004413"/>
    </source>
</evidence>
<dbReference type="InterPro" id="IPR053716">
    <property type="entry name" value="Flag_assembly_chemotaxis_eff"/>
</dbReference>
<comment type="subcellular location">
    <subcellularLocation>
        <location evidence="1">Cell membrane</location>
        <topology evidence="1">Peripheral membrane protein</topology>
        <orientation evidence="1">Cytoplasmic side</orientation>
    </subcellularLocation>
</comment>
<keyword evidence="12" id="KW-0969">Cilium</keyword>
<comment type="similarity">
    <text evidence="2">Belongs to the FliJ family.</text>
</comment>
<dbReference type="EMBL" id="AP017378">
    <property type="protein sequence ID" value="BBD09624.1"/>
    <property type="molecule type" value="Genomic_DNA"/>
</dbReference>
<evidence type="ECO:0000256" key="2">
    <source>
        <dbReference type="ARBA" id="ARBA00010004"/>
    </source>
</evidence>
<keyword evidence="7" id="KW-1005">Bacterial flagellum biogenesis</keyword>
<dbReference type="Pfam" id="PF02050">
    <property type="entry name" value="FliJ"/>
    <property type="match status" value="1"/>
</dbReference>
<dbReference type="Gene3D" id="1.10.287.1700">
    <property type="match status" value="1"/>
</dbReference>
<evidence type="ECO:0000256" key="10">
    <source>
        <dbReference type="ARBA" id="ARBA00023225"/>
    </source>
</evidence>
<keyword evidence="13" id="KW-1185">Reference proteome</keyword>
<dbReference type="GO" id="GO:0009288">
    <property type="term" value="C:bacterial-type flagellum"/>
    <property type="evidence" value="ECO:0007669"/>
    <property type="project" value="InterPro"/>
</dbReference>
<keyword evidence="4" id="KW-0813">Transport</keyword>
<dbReference type="RefSeq" id="WP_126380656.1">
    <property type="nucleotide sequence ID" value="NZ_AP017378.1"/>
</dbReference>
<evidence type="ECO:0000256" key="3">
    <source>
        <dbReference type="ARBA" id="ARBA00020392"/>
    </source>
</evidence>
<keyword evidence="10" id="KW-1006">Bacterial flagellum protein export</keyword>
<name>A0A2Z6B295_9BACT</name>